<accession>A0ACC3MN87</accession>
<evidence type="ECO:0000313" key="1">
    <source>
        <dbReference type="EMBL" id="KAK3698723.1"/>
    </source>
</evidence>
<proteinExistence type="predicted"/>
<reference evidence="1" key="1">
    <citation type="submission" date="2023-07" db="EMBL/GenBank/DDBJ databases">
        <title>Black Yeasts Isolated from many extreme environments.</title>
        <authorList>
            <person name="Coleine C."/>
            <person name="Stajich J.E."/>
            <person name="Selbmann L."/>
        </authorList>
    </citation>
    <scope>NUCLEOTIDE SEQUENCE</scope>
    <source>
        <strain evidence="1">CCFEE 5714</strain>
    </source>
</reference>
<evidence type="ECO:0000313" key="2">
    <source>
        <dbReference type="Proteomes" id="UP001281147"/>
    </source>
</evidence>
<organism evidence="1 2">
    <name type="scientific">Vermiconidia calcicola</name>
    <dbReference type="NCBI Taxonomy" id="1690605"/>
    <lineage>
        <taxon>Eukaryota</taxon>
        <taxon>Fungi</taxon>
        <taxon>Dikarya</taxon>
        <taxon>Ascomycota</taxon>
        <taxon>Pezizomycotina</taxon>
        <taxon>Dothideomycetes</taxon>
        <taxon>Dothideomycetidae</taxon>
        <taxon>Mycosphaerellales</taxon>
        <taxon>Extremaceae</taxon>
        <taxon>Vermiconidia</taxon>
    </lineage>
</organism>
<dbReference type="EMBL" id="JAUTXU010000207">
    <property type="protein sequence ID" value="KAK3698723.1"/>
    <property type="molecule type" value="Genomic_DNA"/>
</dbReference>
<keyword evidence="2" id="KW-1185">Reference proteome</keyword>
<dbReference type="Proteomes" id="UP001281147">
    <property type="component" value="Unassembled WGS sequence"/>
</dbReference>
<protein>
    <submittedName>
        <fullName evidence="1">Uncharacterized protein</fullName>
    </submittedName>
</protein>
<comment type="caution">
    <text evidence="1">The sequence shown here is derived from an EMBL/GenBank/DDBJ whole genome shotgun (WGS) entry which is preliminary data.</text>
</comment>
<sequence length="441" mass="48124">MQWTLVAAFEQSLPPHCEPANDFLFRFSSTFHTCIPTPLAFISNTLGICSIIAWLFAQLPQIYKNWNISSTSGLSIFFLIEWCLGDFSNLLGALFTHQASWQVAIGSYYVFVDVCLVGQWFWYEKLRHGNMVRRVWRRGTGGPDDWSGGGMEEVLIEGVPGVGNSTSSRSSSHAAALAPPKPKQTTEPQVIFRAPAFGTVPKIENEKQNSSLSATPNGTNIYRVGPSSSPIPSPSPRTILLLVCLAAMAQASPIVSAAQHPPKTSGDRPTSLENAGTVLSWMSTLLYLGSRLPQLIKNWQRKSTAGLSPLLFAAAFSGNLFYSLALLTNPRGWDDFGPYGGGGWVGHEGSNRLKWTAAAMPFFLGAAGVLGLDASVGVQFLLYGEGRSKVVVVDRRGRRWRWRRVSGWMRGWVPSISESKGGECEALLERNDQCGEGYGAL</sequence>
<gene>
    <name evidence="1" type="ORF">LTR37_016813</name>
</gene>
<name>A0ACC3MN87_9PEZI</name>